<dbReference type="GO" id="GO:0004030">
    <property type="term" value="F:aldehyde dehydrogenase [NAD(P)+] activity"/>
    <property type="evidence" value="ECO:0007669"/>
    <property type="project" value="InterPro"/>
</dbReference>
<accession>A0A318QGQ2</accession>
<feature type="domain" description="Aldehyde dehydrogenase" evidence="4">
    <location>
        <begin position="3"/>
        <end position="453"/>
    </location>
</feature>
<dbReference type="Gene3D" id="3.40.605.10">
    <property type="entry name" value="Aldehyde Dehydrogenase, Chain A, domain 1"/>
    <property type="match status" value="1"/>
</dbReference>
<name>A0A318QGQ2_9PROT</name>
<evidence type="ECO:0000256" key="2">
    <source>
        <dbReference type="ARBA" id="ARBA00022857"/>
    </source>
</evidence>
<evidence type="ECO:0000256" key="3">
    <source>
        <dbReference type="ARBA" id="ARBA00023002"/>
    </source>
</evidence>
<reference evidence="5 6" key="1">
    <citation type="submission" date="2017-07" db="EMBL/GenBank/DDBJ databases">
        <title>A draft genome sequence of Komagataeibacter sucrofermentans LMG 18788.</title>
        <authorList>
            <person name="Skraban J."/>
            <person name="Cleenwerck I."/>
            <person name="Vandamme P."/>
            <person name="Trcek J."/>
        </authorList>
    </citation>
    <scope>NUCLEOTIDE SEQUENCE [LARGE SCALE GENOMIC DNA]</scope>
    <source>
        <strain evidence="5 6">LMG 18788</strain>
    </source>
</reference>
<organism evidence="5 6">
    <name type="scientific">Komagataeibacter sucrofermentans</name>
    <dbReference type="NCBI Taxonomy" id="1053551"/>
    <lineage>
        <taxon>Bacteria</taxon>
        <taxon>Pseudomonadati</taxon>
        <taxon>Pseudomonadota</taxon>
        <taxon>Alphaproteobacteria</taxon>
        <taxon>Acetobacterales</taxon>
        <taxon>Acetobacteraceae</taxon>
        <taxon>Komagataeibacter</taxon>
    </lineage>
</organism>
<dbReference type="AlphaFoldDB" id="A0A318QGQ2"/>
<dbReference type="PANTHER" id="PTHR43217:SF2">
    <property type="entry name" value="SUCCINATE-SEMIALDEHYDE DEHYDROGENASE [NADP(+)]"/>
    <property type="match status" value="1"/>
</dbReference>
<evidence type="ECO:0000259" key="4">
    <source>
        <dbReference type="Pfam" id="PF00171"/>
    </source>
</evidence>
<dbReference type="GO" id="GO:0004777">
    <property type="term" value="F:succinate-semialdehyde dehydrogenase (NAD+) activity"/>
    <property type="evidence" value="ECO:0007669"/>
    <property type="project" value="TreeGrafter"/>
</dbReference>
<evidence type="ECO:0000313" key="5">
    <source>
        <dbReference type="EMBL" id="PYD78777.1"/>
    </source>
</evidence>
<comment type="similarity">
    <text evidence="1">Belongs to the aldehyde dehydrogenase family.</text>
</comment>
<dbReference type="InterPro" id="IPR016161">
    <property type="entry name" value="Ald_DH/histidinol_DH"/>
</dbReference>
<sequence length="463" mass="50105">MAYRTVNPFTNETLATFPDLTDAELAQKLDCAQATYRQWSKQPFSARAAIVGRAAQLLRQNNDHYARLLTLEMGKLYRESLAEVELSADILQYYADNAEEFLAPQKLTEKSGRGDNAMLISQPLGIVFAIEPWNFPYYQLARVVGPQFMAGNVVVVKHASNVPQSAAAFEQLFRDAGAPEGLYTNLYATRDQLGEIIADDRVIGVALTGSEGAGAIVAAQAGKALKKTTMELGGSDAFIVLDDADMEKAVKWAVWGRMNNGGQCCVASKRIIVADAIADEFLDRFETALARLVPGDPMDEKSGVPPLSSQGAADQLNDQVALAVKHGAIAIRVGEAPPETGAFVQTTILTGVTPENPIFHQELFGPVAMFFRVRDDEEAIQLANDNPYGLGGSVFTSDTARGVRVAEQIETGMVYINHPTWTTCDLPFGGVKRSGFGRELSSLGIQEFVNKKLIDVVPIDAAP</sequence>
<dbReference type="EMBL" id="NKUA01000011">
    <property type="protein sequence ID" value="PYD78777.1"/>
    <property type="molecule type" value="Genomic_DNA"/>
</dbReference>
<keyword evidence="3" id="KW-0560">Oxidoreductase</keyword>
<comment type="caution">
    <text evidence="5">The sequence shown here is derived from an EMBL/GenBank/DDBJ whole genome shotgun (WGS) entry which is preliminary data.</text>
</comment>
<dbReference type="RefSeq" id="WP_110569330.1">
    <property type="nucleotide sequence ID" value="NZ_CP137147.1"/>
</dbReference>
<dbReference type="Pfam" id="PF00171">
    <property type="entry name" value="Aldedh"/>
    <property type="match status" value="1"/>
</dbReference>
<dbReference type="InterPro" id="IPR047110">
    <property type="entry name" value="GABD/Sad-like"/>
</dbReference>
<proteinExistence type="inferred from homology"/>
<gene>
    <name evidence="5" type="ORF">CFR77_09580</name>
</gene>
<dbReference type="InterPro" id="IPR016162">
    <property type="entry name" value="Ald_DH_N"/>
</dbReference>
<dbReference type="SUPFAM" id="SSF53720">
    <property type="entry name" value="ALDH-like"/>
    <property type="match status" value="1"/>
</dbReference>
<dbReference type="CDD" id="cd07100">
    <property type="entry name" value="ALDH_SSADH1_GabD1"/>
    <property type="match status" value="1"/>
</dbReference>
<dbReference type="Proteomes" id="UP000247814">
    <property type="component" value="Unassembled WGS sequence"/>
</dbReference>
<keyword evidence="6" id="KW-1185">Reference proteome</keyword>
<dbReference type="InterPro" id="IPR015590">
    <property type="entry name" value="Aldehyde_DH_dom"/>
</dbReference>
<dbReference type="FunFam" id="3.40.605.10:FF:000012">
    <property type="entry name" value="NAD-dependent succinate-semialdehyde dehydrogenase"/>
    <property type="match status" value="1"/>
</dbReference>
<dbReference type="InterPro" id="IPR016163">
    <property type="entry name" value="Ald_DH_C"/>
</dbReference>
<dbReference type="PANTHER" id="PTHR43217">
    <property type="entry name" value="SUCCINATE SEMIALDEHYDE DEHYDROGENASE [NAD(P)+] SAD"/>
    <property type="match status" value="1"/>
</dbReference>
<evidence type="ECO:0000256" key="1">
    <source>
        <dbReference type="ARBA" id="ARBA00009986"/>
    </source>
</evidence>
<dbReference type="OrthoDB" id="9812625at2"/>
<dbReference type="Gene3D" id="3.40.309.10">
    <property type="entry name" value="Aldehyde Dehydrogenase, Chain A, domain 2"/>
    <property type="match status" value="1"/>
</dbReference>
<dbReference type="InterPro" id="IPR044148">
    <property type="entry name" value="ALDH_GabD1-like"/>
</dbReference>
<protein>
    <submittedName>
        <fullName evidence="5">Succinate-semialdehyde dehydrogenase</fullName>
    </submittedName>
</protein>
<dbReference type="FunFam" id="3.40.309.10:FF:000009">
    <property type="entry name" value="Aldehyde dehydrogenase A"/>
    <property type="match status" value="1"/>
</dbReference>
<keyword evidence="2" id="KW-0521">NADP</keyword>
<evidence type="ECO:0000313" key="6">
    <source>
        <dbReference type="Proteomes" id="UP000247814"/>
    </source>
</evidence>